<dbReference type="Pfam" id="PF12833">
    <property type="entry name" value="HTH_18"/>
    <property type="match status" value="1"/>
</dbReference>
<dbReference type="AlphaFoldDB" id="A0A1A3CXK3"/>
<protein>
    <recommendedName>
        <fullName evidence="4">HTH araC/xylS-type domain-containing protein</fullName>
    </recommendedName>
</protein>
<dbReference type="PANTHER" id="PTHR46796:SF12">
    <property type="entry name" value="HTH-TYPE DNA-BINDING TRANSCRIPTIONAL ACTIVATOR EUTR"/>
    <property type="match status" value="1"/>
</dbReference>
<evidence type="ECO:0000313" key="6">
    <source>
        <dbReference type="Proteomes" id="UP000093795"/>
    </source>
</evidence>
<accession>A0A1A3CXK3</accession>
<proteinExistence type="predicted"/>
<dbReference type="EMBL" id="LZKQ01000033">
    <property type="protein sequence ID" value="OBI90796.1"/>
    <property type="molecule type" value="Genomic_DNA"/>
</dbReference>
<evidence type="ECO:0000259" key="4">
    <source>
        <dbReference type="PROSITE" id="PS01124"/>
    </source>
</evidence>
<dbReference type="InterPro" id="IPR009057">
    <property type="entry name" value="Homeodomain-like_sf"/>
</dbReference>
<comment type="caution">
    <text evidence="5">The sequence shown here is derived from an EMBL/GenBank/DDBJ whole genome shotgun (WGS) entry which is preliminary data.</text>
</comment>
<keyword evidence="2" id="KW-0238">DNA-binding</keyword>
<reference evidence="5 6" key="1">
    <citation type="submission" date="2016-06" db="EMBL/GenBank/DDBJ databases">
        <authorList>
            <person name="Kjaerup R.B."/>
            <person name="Dalgaard T.S."/>
            <person name="Juul-Madsen H.R."/>
        </authorList>
    </citation>
    <scope>NUCLEOTIDE SEQUENCE [LARGE SCALE GENOMIC DNA]</scope>
    <source>
        <strain evidence="5 6">1081914.2</strain>
    </source>
</reference>
<dbReference type="SUPFAM" id="SSF46689">
    <property type="entry name" value="Homeodomain-like"/>
    <property type="match status" value="2"/>
</dbReference>
<dbReference type="InterPro" id="IPR018060">
    <property type="entry name" value="HTH_AraC"/>
</dbReference>
<dbReference type="Proteomes" id="UP000093795">
    <property type="component" value="Unassembled WGS sequence"/>
</dbReference>
<dbReference type="Gene3D" id="1.10.10.60">
    <property type="entry name" value="Homeodomain-like"/>
    <property type="match status" value="1"/>
</dbReference>
<feature type="domain" description="HTH araC/xylS-type" evidence="4">
    <location>
        <begin position="216"/>
        <end position="317"/>
    </location>
</feature>
<dbReference type="SMART" id="SM00342">
    <property type="entry name" value="HTH_ARAC"/>
    <property type="match status" value="1"/>
</dbReference>
<dbReference type="InterPro" id="IPR050204">
    <property type="entry name" value="AraC_XylS_family_regulators"/>
</dbReference>
<organism evidence="5 6">
    <name type="scientific">Mycobacterium asiaticum</name>
    <dbReference type="NCBI Taxonomy" id="1790"/>
    <lineage>
        <taxon>Bacteria</taxon>
        <taxon>Bacillati</taxon>
        <taxon>Actinomycetota</taxon>
        <taxon>Actinomycetes</taxon>
        <taxon>Mycobacteriales</taxon>
        <taxon>Mycobacteriaceae</taxon>
        <taxon>Mycobacterium</taxon>
    </lineage>
</organism>
<dbReference type="InterPro" id="IPR018062">
    <property type="entry name" value="HTH_AraC-typ_CS"/>
</dbReference>
<keyword evidence="3" id="KW-0804">Transcription</keyword>
<name>A0A1A3CXK3_MYCAS</name>
<gene>
    <name evidence="5" type="ORF">A9X01_11260</name>
</gene>
<dbReference type="PANTHER" id="PTHR46796">
    <property type="entry name" value="HTH-TYPE TRANSCRIPTIONAL ACTIVATOR RHAS-RELATED"/>
    <property type="match status" value="1"/>
</dbReference>
<evidence type="ECO:0000313" key="5">
    <source>
        <dbReference type="EMBL" id="OBI90796.1"/>
    </source>
</evidence>
<evidence type="ECO:0000256" key="1">
    <source>
        <dbReference type="ARBA" id="ARBA00023015"/>
    </source>
</evidence>
<dbReference type="PROSITE" id="PS00041">
    <property type="entry name" value="HTH_ARAC_FAMILY_1"/>
    <property type="match status" value="1"/>
</dbReference>
<dbReference type="GO" id="GO:0043565">
    <property type="term" value="F:sequence-specific DNA binding"/>
    <property type="evidence" value="ECO:0007669"/>
    <property type="project" value="InterPro"/>
</dbReference>
<dbReference type="PROSITE" id="PS01124">
    <property type="entry name" value="HTH_ARAC_FAMILY_2"/>
    <property type="match status" value="1"/>
</dbReference>
<dbReference type="GO" id="GO:0003700">
    <property type="term" value="F:DNA-binding transcription factor activity"/>
    <property type="evidence" value="ECO:0007669"/>
    <property type="project" value="InterPro"/>
</dbReference>
<keyword evidence="1" id="KW-0805">Transcription regulation</keyword>
<evidence type="ECO:0000256" key="3">
    <source>
        <dbReference type="ARBA" id="ARBA00023163"/>
    </source>
</evidence>
<sequence>MFTVLLDTKDLGEAEAVLSANISNMRISKTSGDKSALMRMERAFVGSISYDAAECGLDFRYEMDPPDQILVCRVVSGELQERPRGRAAATFQPGEAGAIGAIQGVPSEGFVRQGHYDQLIVKPSLLSTIAAERHGSDNPVRLTGSVPISRQASRQLFETIGYVGRVAANRYAQQSRLITSGLERYVASTLLATLPNTARLEPTRLDRRDSSPLLFRKALAYIDDNAHTDITLTGIASAVYVTPRALQYMFRKHRDCTPMEYVRKVRLQHAHLDLVMSDRDATSVGEIALRWGFGHLGRFAVLYRETYGQSPHVTLRN</sequence>
<evidence type="ECO:0000256" key="2">
    <source>
        <dbReference type="ARBA" id="ARBA00023125"/>
    </source>
</evidence>
<dbReference type="STRING" id="1790.A5645_11390"/>